<evidence type="ECO:0000256" key="5">
    <source>
        <dbReference type="ARBA" id="ARBA00022737"/>
    </source>
</evidence>
<evidence type="ECO:0000256" key="6">
    <source>
        <dbReference type="ARBA" id="ARBA00022771"/>
    </source>
</evidence>
<keyword evidence="4" id="KW-0479">Metal-binding</keyword>
<dbReference type="InterPro" id="IPR002867">
    <property type="entry name" value="IBR_dom"/>
</dbReference>
<evidence type="ECO:0000259" key="9">
    <source>
        <dbReference type="PROSITE" id="PS51873"/>
    </source>
</evidence>
<dbReference type="PROSITE" id="PS51873">
    <property type="entry name" value="TRIAD"/>
    <property type="match status" value="1"/>
</dbReference>
<dbReference type="Proteomes" id="UP000054558">
    <property type="component" value="Unassembled WGS sequence"/>
</dbReference>
<dbReference type="SMART" id="SM00647">
    <property type="entry name" value="IBR"/>
    <property type="match status" value="1"/>
</dbReference>
<dbReference type="Pfam" id="PF01485">
    <property type="entry name" value="IBR"/>
    <property type="match status" value="1"/>
</dbReference>
<keyword evidence="3" id="KW-0808">Transferase</keyword>
<dbReference type="SUPFAM" id="SSF57850">
    <property type="entry name" value="RING/U-box"/>
    <property type="match status" value="2"/>
</dbReference>
<dbReference type="CDD" id="cd20336">
    <property type="entry name" value="Rcat_RBR"/>
    <property type="match status" value="1"/>
</dbReference>
<dbReference type="OrthoDB" id="546833at2759"/>
<evidence type="ECO:0000256" key="7">
    <source>
        <dbReference type="ARBA" id="ARBA00022786"/>
    </source>
</evidence>
<evidence type="ECO:0000256" key="1">
    <source>
        <dbReference type="ARBA" id="ARBA00001798"/>
    </source>
</evidence>
<evidence type="ECO:0000256" key="2">
    <source>
        <dbReference type="ARBA" id="ARBA00012251"/>
    </source>
</evidence>
<gene>
    <name evidence="10" type="ORF">KFL_002390060</name>
</gene>
<protein>
    <recommendedName>
        <fullName evidence="2">RBR-type E3 ubiquitin transferase</fullName>
        <ecNumber evidence="2">2.3.2.31</ecNumber>
    </recommendedName>
</protein>
<dbReference type="CDD" id="cd20335">
    <property type="entry name" value="BRcat_RBR"/>
    <property type="match status" value="1"/>
</dbReference>
<keyword evidence="5" id="KW-0677">Repeat</keyword>
<keyword evidence="11" id="KW-1185">Reference proteome</keyword>
<dbReference type="PANTHER" id="PTHR11685">
    <property type="entry name" value="RBR FAMILY RING FINGER AND IBR DOMAIN-CONTAINING"/>
    <property type="match status" value="1"/>
</dbReference>
<dbReference type="GO" id="GO:0061630">
    <property type="term" value="F:ubiquitin protein ligase activity"/>
    <property type="evidence" value="ECO:0007669"/>
    <property type="project" value="UniProtKB-EC"/>
</dbReference>
<feature type="domain" description="RING-type" evidence="9">
    <location>
        <begin position="83"/>
        <end position="311"/>
    </location>
</feature>
<dbReference type="GO" id="GO:0016567">
    <property type="term" value="P:protein ubiquitination"/>
    <property type="evidence" value="ECO:0007669"/>
    <property type="project" value="InterPro"/>
</dbReference>
<dbReference type="EC" id="2.3.2.31" evidence="2"/>
<evidence type="ECO:0000313" key="10">
    <source>
        <dbReference type="EMBL" id="GAQ85514.1"/>
    </source>
</evidence>
<name>A0A1Y1I3K5_KLENI</name>
<accession>A0A1Y1I3K5</accession>
<keyword evidence="8" id="KW-0862">Zinc</keyword>
<dbReference type="InterPro" id="IPR031127">
    <property type="entry name" value="E3_UB_ligase_RBR"/>
</dbReference>
<keyword evidence="7" id="KW-0833">Ubl conjugation pathway</keyword>
<dbReference type="InterPro" id="IPR044066">
    <property type="entry name" value="TRIAD_supradom"/>
</dbReference>
<proteinExistence type="predicted"/>
<keyword evidence="6" id="KW-0863">Zinc-finger</keyword>
<comment type="catalytic activity">
    <reaction evidence="1">
        <text>[E2 ubiquitin-conjugating enzyme]-S-ubiquitinyl-L-cysteine + [acceptor protein]-L-lysine = [E2 ubiquitin-conjugating enzyme]-L-cysteine + [acceptor protein]-N(6)-ubiquitinyl-L-lysine.</text>
        <dbReference type="EC" id="2.3.2.31"/>
    </reaction>
</comment>
<dbReference type="AlphaFoldDB" id="A0A1Y1I3K5"/>
<evidence type="ECO:0000256" key="3">
    <source>
        <dbReference type="ARBA" id="ARBA00022679"/>
    </source>
</evidence>
<organism evidence="10 11">
    <name type="scientific">Klebsormidium nitens</name>
    <name type="common">Green alga</name>
    <name type="synonym">Ulothrix nitens</name>
    <dbReference type="NCBI Taxonomy" id="105231"/>
    <lineage>
        <taxon>Eukaryota</taxon>
        <taxon>Viridiplantae</taxon>
        <taxon>Streptophyta</taxon>
        <taxon>Klebsormidiophyceae</taxon>
        <taxon>Klebsormidiales</taxon>
        <taxon>Klebsormidiaceae</taxon>
        <taxon>Klebsormidium</taxon>
    </lineage>
</organism>
<evidence type="ECO:0000313" key="11">
    <source>
        <dbReference type="Proteomes" id="UP000054558"/>
    </source>
</evidence>
<sequence length="311" mass="34260">MQSADKPPSPCPESTSGSAAVFLPAPGPGLKSEQVLFVGSSNESDFETLFPTAWSRIASALPSARRMPYKPTVEQTSNWVSSLCKECAVCAEEKPIADFERPTTLCSHALIICRRCVQRSLVVAVIENGHVVLATYEHLSSQRALEADPGFRWCPRNGCGNGQLVDDIEGSRFWTCSECKCKICIRHRSLFHDGLTCDDFDKLATWKGRWLRVAARAFRPFRWRRAQRLPAGEEGAAIDAEERRARELAARKREEAASLAALRKLRVKRCPKCGQGLQKTGGCDHFICASPAGCQAQFNWSGADWAGGRSA</sequence>
<evidence type="ECO:0000256" key="4">
    <source>
        <dbReference type="ARBA" id="ARBA00022723"/>
    </source>
</evidence>
<dbReference type="GO" id="GO:0008270">
    <property type="term" value="F:zinc ion binding"/>
    <property type="evidence" value="ECO:0007669"/>
    <property type="project" value="UniProtKB-KW"/>
</dbReference>
<reference evidence="10 11" key="1">
    <citation type="journal article" date="2014" name="Nat. Commun.">
        <title>Klebsormidium flaccidum genome reveals primary factors for plant terrestrial adaptation.</title>
        <authorList>
            <person name="Hori K."/>
            <person name="Maruyama F."/>
            <person name="Fujisawa T."/>
            <person name="Togashi T."/>
            <person name="Yamamoto N."/>
            <person name="Seo M."/>
            <person name="Sato S."/>
            <person name="Yamada T."/>
            <person name="Mori H."/>
            <person name="Tajima N."/>
            <person name="Moriyama T."/>
            <person name="Ikeuchi M."/>
            <person name="Watanabe M."/>
            <person name="Wada H."/>
            <person name="Kobayashi K."/>
            <person name="Saito M."/>
            <person name="Masuda T."/>
            <person name="Sasaki-Sekimoto Y."/>
            <person name="Mashiguchi K."/>
            <person name="Awai K."/>
            <person name="Shimojima M."/>
            <person name="Masuda S."/>
            <person name="Iwai M."/>
            <person name="Nobusawa T."/>
            <person name="Narise T."/>
            <person name="Kondo S."/>
            <person name="Saito H."/>
            <person name="Sato R."/>
            <person name="Murakawa M."/>
            <person name="Ihara Y."/>
            <person name="Oshima-Yamada Y."/>
            <person name="Ohtaka K."/>
            <person name="Satoh M."/>
            <person name="Sonobe K."/>
            <person name="Ishii M."/>
            <person name="Ohtani R."/>
            <person name="Kanamori-Sato M."/>
            <person name="Honoki R."/>
            <person name="Miyazaki D."/>
            <person name="Mochizuki H."/>
            <person name="Umetsu J."/>
            <person name="Higashi K."/>
            <person name="Shibata D."/>
            <person name="Kamiya Y."/>
            <person name="Sato N."/>
            <person name="Nakamura Y."/>
            <person name="Tabata S."/>
            <person name="Ida S."/>
            <person name="Kurokawa K."/>
            <person name="Ohta H."/>
        </authorList>
    </citation>
    <scope>NUCLEOTIDE SEQUENCE [LARGE SCALE GENOMIC DNA]</scope>
    <source>
        <strain evidence="10 11">NIES-2285</strain>
    </source>
</reference>
<dbReference type="Gene3D" id="1.20.120.1750">
    <property type="match status" value="1"/>
</dbReference>
<dbReference type="EMBL" id="DF237188">
    <property type="protein sequence ID" value="GAQ85514.1"/>
    <property type="molecule type" value="Genomic_DNA"/>
</dbReference>
<evidence type="ECO:0000256" key="8">
    <source>
        <dbReference type="ARBA" id="ARBA00022833"/>
    </source>
</evidence>